<comment type="pathway">
    <text evidence="3">Xenobiotic degradation; atrazine degradation; biuret from cyanurate: step 1/1.</text>
</comment>
<feature type="binding site" evidence="3">
    <location>
        <position position="353"/>
    </location>
    <ligand>
        <name>Mg(2+)</name>
        <dbReference type="ChEBI" id="CHEBI:18420"/>
        <note>structural</note>
    </ligand>
</feature>
<sequence>MEAKVFRVPMRAPDDIEGVAGLVESGRLRAEDVLCIMGKTEGNGCVNDFSRGFSNFVLSDYFARKLGVSRREAEGRIALIMSGGTEGAMSPHFTVLSASRDGAAPARGAKRLAVASGHTREFRPEEIGRMPQAEATAELVRKLMKDAGIEDPSDVHFVQVKCPLVTAERIRDARGRGESVRVEDTYKSMAYSRGASALGAALAVGEVRADQLHDEVICHDWSLASGVASTSAGIELMCNEVMVFGNSPAWGGDLVIGHSVMRDAIDRDAVKAALESAGIRFEWSLSPAQRERIVNVLAKCEASPDGLIRGRRHTMLDDSDINSTRHARSVVNAVVAAVVGDPMLYVSGGAEHQGPPGGGPIAVIARAG</sequence>
<dbReference type="Pfam" id="PF09663">
    <property type="entry name" value="Amido_AtzD_TrzD"/>
    <property type="match status" value="1"/>
</dbReference>
<organism evidence="4 5">
    <name type="scientific">Tectimicrobiota bacterium</name>
    <dbReference type="NCBI Taxonomy" id="2528274"/>
    <lineage>
        <taxon>Bacteria</taxon>
        <taxon>Pseudomonadati</taxon>
        <taxon>Nitrospinota/Tectimicrobiota group</taxon>
        <taxon>Candidatus Tectimicrobiota</taxon>
    </lineage>
</organism>
<name>A0A932HW05_UNCTE</name>
<reference evidence="4" key="1">
    <citation type="submission" date="2020-07" db="EMBL/GenBank/DDBJ databases">
        <title>Huge and variable diversity of episymbiotic CPR bacteria and DPANN archaea in groundwater ecosystems.</title>
        <authorList>
            <person name="He C.Y."/>
            <person name="Keren R."/>
            <person name="Whittaker M."/>
            <person name="Farag I.F."/>
            <person name="Doudna J."/>
            <person name="Cate J.H.D."/>
            <person name="Banfield J.F."/>
        </authorList>
    </citation>
    <scope>NUCLEOTIDE SEQUENCE</scope>
    <source>
        <strain evidence="4">NC_groundwater_763_Ag_S-0.2um_68_21</strain>
    </source>
</reference>
<comment type="function">
    <text evidence="3">Responsible for the hydrolysis of cyanuric acid, an intermediate formed during catabolism of s-triazine based compounds in herbicides such as atrazine and polymers such as melamine. Catalyzes the hydrolytic opening of the s-triazine ring of cyanuric acid (2,4,6-trihydroxy-s-triazine) to yield carbon dioxide and carboxybiuret, which spontaneously decarboxylates to biuret.</text>
</comment>
<dbReference type="AlphaFoldDB" id="A0A932HW05"/>
<proteinExistence type="inferred from homology"/>
<evidence type="ECO:0000256" key="3">
    <source>
        <dbReference type="HAMAP-Rule" id="MF_01989"/>
    </source>
</evidence>
<accession>A0A932HW05</accession>
<feature type="binding site" evidence="3">
    <location>
        <position position="301"/>
    </location>
    <ligand>
        <name>Mg(2+)</name>
        <dbReference type="ChEBI" id="CHEBI:18420"/>
        <note>structural</note>
    </ligand>
</feature>
<evidence type="ECO:0000313" key="5">
    <source>
        <dbReference type="Proteomes" id="UP000782312"/>
    </source>
</evidence>
<evidence type="ECO:0000256" key="2">
    <source>
        <dbReference type="ARBA" id="ARBA00022801"/>
    </source>
</evidence>
<dbReference type="GO" id="GO:0018753">
    <property type="term" value="F:cyanuric acid amidohydrolase activity"/>
    <property type="evidence" value="ECO:0007669"/>
    <property type="project" value="UniProtKB-UniRule"/>
</dbReference>
<dbReference type="HAMAP" id="MF_01989">
    <property type="entry name" value="Cyc_amidohydrol"/>
    <property type="match status" value="1"/>
</dbReference>
<feature type="binding site" evidence="3">
    <location>
        <position position="355"/>
    </location>
    <ligand>
        <name>Mg(2+)</name>
        <dbReference type="ChEBI" id="CHEBI:18420"/>
        <note>structural</note>
    </ligand>
</feature>
<gene>
    <name evidence="4" type="ORF">HYZ11_03855</name>
</gene>
<feature type="binding site" evidence="3">
    <location>
        <position position="350"/>
    </location>
    <ligand>
        <name>Mg(2+)</name>
        <dbReference type="ChEBI" id="CHEBI:18420"/>
        <note>structural</note>
    </ligand>
</feature>
<feature type="binding site" evidence="3">
    <location>
        <begin position="231"/>
        <end position="232"/>
    </location>
    <ligand>
        <name>substrate</name>
    </ligand>
</feature>
<dbReference type="NCBIfam" id="TIGR02714">
    <property type="entry name" value="amido_AtzD_TrzD"/>
    <property type="match status" value="1"/>
</dbReference>
<comment type="caution">
    <text evidence="4">The sequence shown here is derived from an EMBL/GenBank/DDBJ whole genome shotgun (WGS) entry which is preliminary data.</text>
</comment>
<comment type="activity regulation">
    <text evidence="3">Inhibited by barbituric acid.</text>
</comment>
<protein>
    <recommendedName>
        <fullName evidence="3">Cyanuric acid amidohydrolase</fullName>
        <shortName evidence="3">CAH</shortName>
        <ecNumber evidence="3">3.5.2.15</ecNumber>
    </recommendedName>
</protein>
<comment type="similarity">
    <text evidence="1 3">Belongs to the cyclic amide hydrolase (CyAH) family.</text>
</comment>
<dbReference type="InterPro" id="IPR014086">
    <property type="entry name" value="AtzD/Barbiturase"/>
</dbReference>
<dbReference type="InterPro" id="IPR043008">
    <property type="entry name" value="AtzD/Barbiturase_RUA"/>
</dbReference>
<dbReference type="Gene3D" id="3.30.1330.180">
    <property type="entry name" value="Cyanuric acid hydrolase/Barbiturase, RU B"/>
    <property type="match status" value="1"/>
</dbReference>
<dbReference type="Proteomes" id="UP000782312">
    <property type="component" value="Unassembled WGS sequence"/>
</dbReference>
<keyword evidence="3" id="KW-0460">Magnesium</keyword>
<feature type="site" description="Important for substrate specificity" evidence="3">
    <location>
        <position position="324"/>
    </location>
</feature>
<feature type="binding site" evidence="3">
    <location>
        <position position="354"/>
    </location>
    <ligand>
        <name>Mg(2+)</name>
        <dbReference type="ChEBI" id="CHEBI:18420"/>
        <note>structural</note>
    </ligand>
</feature>
<feature type="binding site" evidence="3">
    <location>
        <position position="358"/>
    </location>
    <ligand>
        <name>Mg(2+)</name>
        <dbReference type="ChEBI" id="CHEBI:18420"/>
        <note>structural</note>
    </ligand>
</feature>
<feature type="active site" description="Nucleophile" evidence="3">
    <location>
        <position position="231"/>
    </location>
</feature>
<feature type="binding site" evidence="3">
    <location>
        <position position="193"/>
    </location>
    <ligand>
        <name>substrate</name>
    </ligand>
</feature>
<keyword evidence="3" id="KW-0479">Metal-binding</keyword>
<dbReference type="GO" id="GO:0019381">
    <property type="term" value="P:atrazine catabolic process"/>
    <property type="evidence" value="ECO:0007669"/>
    <property type="project" value="UniProtKB-UniRule"/>
</dbReference>
<feature type="binding site" evidence="3">
    <location>
        <begin position="82"/>
        <end position="83"/>
    </location>
    <ligand>
        <name>substrate</name>
    </ligand>
</feature>
<comment type="catalytic activity">
    <reaction evidence="3">
        <text>cyanurate + H2O = 1-carboxybiuret + H(+)</text>
        <dbReference type="Rhea" id="RHEA:70363"/>
        <dbReference type="ChEBI" id="CHEBI:15377"/>
        <dbReference type="ChEBI" id="CHEBI:15378"/>
        <dbReference type="ChEBI" id="CHEBI:38028"/>
        <dbReference type="ChEBI" id="CHEBI:142864"/>
        <dbReference type="EC" id="3.5.2.15"/>
    </reaction>
</comment>
<keyword evidence="2 3" id="KW-0378">Hydrolase</keyword>
<feature type="binding site" evidence="3">
    <location>
        <position position="51"/>
    </location>
    <ligand>
        <name>substrate</name>
    </ligand>
</feature>
<dbReference type="InterPro" id="IPR043007">
    <property type="entry name" value="AtzD/Barbiturase_RUC"/>
</dbReference>
<dbReference type="EC" id="3.5.2.15" evidence="3"/>
<dbReference type="GO" id="GO:0046872">
    <property type="term" value="F:metal ion binding"/>
    <property type="evidence" value="ECO:0007669"/>
    <property type="project" value="UniProtKB-UniRule"/>
</dbReference>
<feature type="binding site" evidence="3">
    <location>
        <begin position="347"/>
        <end position="348"/>
    </location>
    <ligand>
        <name>substrate</name>
    </ligand>
</feature>
<feature type="region of interest" description="RU B" evidence="3">
    <location>
        <begin position="111"/>
        <end position="248"/>
    </location>
</feature>
<dbReference type="InterPro" id="IPR043006">
    <property type="entry name" value="AtzD/Barbiturase_RUB"/>
</dbReference>
<comment type="subunit">
    <text evidence="3">Homotetramer.</text>
</comment>
<feature type="active site" evidence="3">
    <location>
        <position position="161"/>
    </location>
</feature>
<comment type="domain">
    <text evidence="3">The monomer structure is formed from three repeating units (RUs) that share the same structure as one another. The monomer, the active site and substrate all possess threefold rotational symmetry, to the extent that the active site possesses three potential Ser-Lys catalytic dyads. It is possible that any or all of the three active-site serines may act as nucleophile (albeit only one can do so per catalytic cycle).</text>
</comment>
<feature type="region of interest" description="RU C" evidence="3">
    <location>
        <begin position="254"/>
        <end position="368"/>
    </location>
</feature>
<comment type="caution">
    <text evidence="3">Lacks conserved residue(s) required for the propagation of feature annotation.</text>
</comment>
<dbReference type="Gene3D" id="3.30.1330.170">
    <property type="entry name" value="Cyanuric acid hydrolase/Barbiturase, RU A"/>
    <property type="match status" value="1"/>
</dbReference>
<evidence type="ECO:0000256" key="1">
    <source>
        <dbReference type="ARBA" id="ARBA00010947"/>
    </source>
</evidence>
<feature type="region of interest" description="RU A" evidence="3">
    <location>
        <begin position="1"/>
        <end position="102"/>
    </location>
</feature>
<evidence type="ECO:0000313" key="4">
    <source>
        <dbReference type="EMBL" id="MBI3126720.1"/>
    </source>
</evidence>
<dbReference type="Gene3D" id="3.30.1330.160">
    <property type="entry name" value="Cyanuric acid hydrolase/Barbituras, RU C"/>
    <property type="match status" value="1"/>
</dbReference>
<feature type="binding site" evidence="3">
    <location>
        <position position="328"/>
    </location>
    <ligand>
        <name>substrate</name>
    </ligand>
</feature>
<dbReference type="EMBL" id="JACPUR010000010">
    <property type="protein sequence ID" value="MBI3126720.1"/>
    <property type="molecule type" value="Genomic_DNA"/>
</dbReference>